<organism evidence="1 2">
    <name type="scientific">Streptomyces achmelvichensis</name>
    <dbReference type="NCBI Taxonomy" id="3134111"/>
    <lineage>
        <taxon>Bacteria</taxon>
        <taxon>Bacillati</taxon>
        <taxon>Actinomycetota</taxon>
        <taxon>Actinomycetes</taxon>
        <taxon>Kitasatosporales</taxon>
        <taxon>Streptomycetaceae</taxon>
        <taxon>Streptomyces</taxon>
    </lineage>
</organism>
<comment type="caution">
    <text evidence="1">The sequence shown here is derived from an EMBL/GenBank/DDBJ whole genome shotgun (WGS) entry which is preliminary data.</text>
</comment>
<keyword evidence="2" id="KW-1185">Reference proteome</keyword>
<name>A0ACC6PMH2_9ACTN</name>
<reference evidence="1" key="1">
    <citation type="submission" date="2024-03" db="EMBL/GenBank/DDBJ databases">
        <title>Novel Streptomyces species of biotechnological and ecological value are a feature of Machair soil.</title>
        <authorList>
            <person name="Prole J.R."/>
            <person name="Goodfellow M."/>
            <person name="Allenby N."/>
            <person name="Ward A.C."/>
        </authorList>
    </citation>
    <scope>NUCLEOTIDE SEQUENCE</scope>
    <source>
        <strain evidence="1">MS2.AVA.5</strain>
    </source>
</reference>
<dbReference type="Proteomes" id="UP001377168">
    <property type="component" value="Unassembled WGS sequence"/>
</dbReference>
<dbReference type="EMBL" id="JBBKAJ010000022">
    <property type="protein sequence ID" value="MEJ8632585.1"/>
    <property type="molecule type" value="Genomic_DNA"/>
</dbReference>
<evidence type="ECO:0000313" key="2">
    <source>
        <dbReference type="Proteomes" id="UP001377168"/>
    </source>
</evidence>
<gene>
    <name evidence="1" type="ORF">WKI67_04055</name>
</gene>
<sequence>MDDEHNTVWTTNTVDNSLAVYSQRTGRHLATLPGVKHPRDVVVDARRNLAWTAGLEDGSLVAFDTRTYQEKERITVPGAAPAGLAVDTRTGTVLAADLTNSRLIVLRPASGTPTFITVGQGAIDVALSTDGATAYTANQAAGSMSVVDLRAGVARQEIPTGAGSLAVATDDRTGHVYVANRGSGTTTVVDPCTGTVLADLPTGTNTNHVVLHRGTAYVVDKAAAGAAALDSVHRVRTTG</sequence>
<evidence type="ECO:0000313" key="1">
    <source>
        <dbReference type="EMBL" id="MEJ8632585.1"/>
    </source>
</evidence>
<accession>A0ACC6PMH2</accession>
<protein>
    <submittedName>
        <fullName evidence="1">Uncharacterized protein</fullName>
    </submittedName>
</protein>
<proteinExistence type="predicted"/>